<dbReference type="InterPro" id="IPR028994">
    <property type="entry name" value="Integrin_alpha_N"/>
</dbReference>
<dbReference type="PANTHER" id="PTHR44103:SF1">
    <property type="entry name" value="PROPROTEIN CONVERTASE P"/>
    <property type="match status" value="1"/>
</dbReference>
<evidence type="ECO:0000256" key="4">
    <source>
        <dbReference type="ARBA" id="ARBA00023004"/>
    </source>
</evidence>
<dbReference type="EMBL" id="CP002961">
    <property type="protein sequence ID" value="AFK02382.1"/>
    <property type="molecule type" value="Genomic_DNA"/>
</dbReference>
<dbReference type="InterPro" id="IPR009056">
    <property type="entry name" value="Cyt_c-like_dom"/>
</dbReference>
<dbReference type="RefSeq" id="WP_015028082.1">
    <property type="nucleotide sequence ID" value="NC_018748.1"/>
</dbReference>
<keyword evidence="3" id="KW-0732">Signal</keyword>
<dbReference type="SUPFAM" id="SSF46626">
    <property type="entry name" value="Cytochrome c"/>
    <property type="match status" value="1"/>
</dbReference>
<keyword evidence="1 5" id="KW-0349">Heme</keyword>
<evidence type="ECO:0000256" key="3">
    <source>
        <dbReference type="ARBA" id="ARBA00022729"/>
    </source>
</evidence>
<evidence type="ECO:0000259" key="6">
    <source>
        <dbReference type="PROSITE" id="PS51007"/>
    </source>
</evidence>
<evidence type="ECO:0000313" key="7">
    <source>
        <dbReference type="EMBL" id="AFK02382.1"/>
    </source>
</evidence>
<dbReference type="InterPro" id="IPR036909">
    <property type="entry name" value="Cyt_c-like_dom_sf"/>
</dbReference>
<keyword evidence="4 5" id="KW-0408">Iron</keyword>
<feature type="domain" description="Cytochrome c" evidence="6">
    <location>
        <begin position="22"/>
        <end position="107"/>
    </location>
</feature>
<dbReference type="SUPFAM" id="SSF69318">
    <property type="entry name" value="Integrin alpha N-terminal domain"/>
    <property type="match status" value="1"/>
</dbReference>
<proteinExistence type="predicted"/>
<evidence type="ECO:0000313" key="8">
    <source>
        <dbReference type="Proteomes" id="UP000002875"/>
    </source>
</evidence>
<dbReference type="Pfam" id="PF13517">
    <property type="entry name" value="FG-GAP_3"/>
    <property type="match status" value="1"/>
</dbReference>
<dbReference type="InterPro" id="IPR013517">
    <property type="entry name" value="FG-GAP"/>
</dbReference>
<evidence type="ECO:0000256" key="5">
    <source>
        <dbReference type="PROSITE-ProRule" id="PRU00433"/>
    </source>
</evidence>
<keyword evidence="8" id="KW-1185">Reference proteome</keyword>
<dbReference type="PANTHER" id="PTHR44103">
    <property type="entry name" value="PROPROTEIN CONVERTASE P"/>
    <property type="match status" value="1"/>
</dbReference>
<accession>A0ABN4AJL1</accession>
<protein>
    <recommendedName>
        <fullName evidence="6">Cytochrome c domain-containing protein</fullName>
    </recommendedName>
</protein>
<dbReference type="Proteomes" id="UP000002875">
    <property type="component" value="Chromosome"/>
</dbReference>
<evidence type="ECO:0000256" key="2">
    <source>
        <dbReference type="ARBA" id="ARBA00022723"/>
    </source>
</evidence>
<reference evidence="7 8" key="1">
    <citation type="submission" date="2011-07" db="EMBL/GenBank/DDBJ databases">
        <title>The complete genome of chromosome of Emticicia oligotrophica DSM 17448.</title>
        <authorList>
            <consortium name="US DOE Joint Genome Institute (JGI-PGF)"/>
            <person name="Lucas S."/>
            <person name="Han J."/>
            <person name="Lapidus A."/>
            <person name="Bruce D."/>
            <person name="Goodwin L."/>
            <person name="Pitluck S."/>
            <person name="Peters L."/>
            <person name="Kyrpides N."/>
            <person name="Mavromatis K."/>
            <person name="Ivanova N."/>
            <person name="Ovchinnikova G."/>
            <person name="Teshima H."/>
            <person name="Detter J.C."/>
            <person name="Tapia R."/>
            <person name="Han C."/>
            <person name="Land M."/>
            <person name="Hauser L."/>
            <person name="Markowitz V."/>
            <person name="Cheng J.-F."/>
            <person name="Hugenholtz P."/>
            <person name="Woyke T."/>
            <person name="Wu D."/>
            <person name="Tindall B."/>
            <person name="Pomrenke H."/>
            <person name="Brambilla E."/>
            <person name="Klenk H.-P."/>
            <person name="Eisen J.A."/>
        </authorList>
    </citation>
    <scope>NUCLEOTIDE SEQUENCE [LARGE SCALE GENOMIC DNA]</scope>
    <source>
        <strain evidence="7 8">DSM 17448</strain>
    </source>
</reference>
<sequence>MKFFKILSYFSFIGLLFTLSCNKQSEGEKLAQTYCASCHLFPEPKLLDKTTWKNGVLPVMAQQLGLQIINGEVYPNIQQGADGKFESLASITPEEWEKIVVYYETNAPEKLPTQNRELISAINQQFLVKPMTIPQSSFPSLTYIKIDTANQQIIAASEATLSVFDKTTKQVAANKVNETIVDIDFGNSLAQKGNRTGTFTNIGILNPNDLTKGEIHSFLLNEKKVFQSNVKIIENLPRPVQSNAVDFDKDGLIDQLICGYGNKNGALSWYKNLGNNQYKEQIIRPFPGAIKAYIDDVNKDGLPDIWVLFAQAQEGIFLFSNKGKGLFETKEILRFSPIFGSSFFELVDLNKDGFKDIIYTSGDNADYSKNQLKNYHGVYGFLNDGNNNFKQTFFYPINGSFKAMARDFDKDGDLDIATIAYFPDFKNQPKEGFVYLENKGNFNFKASSIKEVNAGNWLVMDAADIDADGDDDIVLGNFDRNKRGAINNSKKDTSVLLLVNKLR</sequence>
<gene>
    <name evidence="7" type="ordered locus">Emtol_1233</name>
</gene>
<name>A0ABN4AJL1_EMTOG</name>
<dbReference type="Gene3D" id="2.130.10.130">
    <property type="entry name" value="Integrin alpha, N-terminal"/>
    <property type="match status" value="1"/>
</dbReference>
<dbReference type="PROSITE" id="PS51007">
    <property type="entry name" value="CYTC"/>
    <property type="match status" value="1"/>
</dbReference>
<organism evidence="7 8">
    <name type="scientific">Emticicia oligotrophica (strain DSM 17448 / CIP 109782 / MTCC 6937 / GPTSA100-15)</name>
    <dbReference type="NCBI Taxonomy" id="929562"/>
    <lineage>
        <taxon>Bacteria</taxon>
        <taxon>Pseudomonadati</taxon>
        <taxon>Bacteroidota</taxon>
        <taxon>Cytophagia</taxon>
        <taxon>Cytophagales</taxon>
        <taxon>Leadbetterellaceae</taxon>
        <taxon>Emticicia</taxon>
    </lineage>
</organism>
<dbReference type="PROSITE" id="PS51257">
    <property type="entry name" value="PROKAR_LIPOPROTEIN"/>
    <property type="match status" value="1"/>
</dbReference>
<evidence type="ECO:0000256" key="1">
    <source>
        <dbReference type="ARBA" id="ARBA00022617"/>
    </source>
</evidence>
<keyword evidence="2 5" id="KW-0479">Metal-binding</keyword>